<organism evidence="2 3">
    <name type="scientific">Nyssa sinensis</name>
    <dbReference type="NCBI Taxonomy" id="561372"/>
    <lineage>
        <taxon>Eukaryota</taxon>
        <taxon>Viridiplantae</taxon>
        <taxon>Streptophyta</taxon>
        <taxon>Embryophyta</taxon>
        <taxon>Tracheophyta</taxon>
        <taxon>Spermatophyta</taxon>
        <taxon>Magnoliopsida</taxon>
        <taxon>eudicotyledons</taxon>
        <taxon>Gunneridae</taxon>
        <taxon>Pentapetalae</taxon>
        <taxon>asterids</taxon>
        <taxon>Cornales</taxon>
        <taxon>Nyssaceae</taxon>
        <taxon>Nyssa</taxon>
    </lineage>
</organism>
<proteinExistence type="predicted"/>
<evidence type="ECO:0000313" key="3">
    <source>
        <dbReference type="Proteomes" id="UP000325577"/>
    </source>
</evidence>
<accession>A0A5J5C239</accession>
<dbReference type="PANTHER" id="PTHR47490:SF2">
    <property type="entry name" value="PROTEIN BLISTER"/>
    <property type="match status" value="1"/>
</dbReference>
<evidence type="ECO:0000313" key="2">
    <source>
        <dbReference type="EMBL" id="KAA8548914.1"/>
    </source>
</evidence>
<evidence type="ECO:0000256" key="1">
    <source>
        <dbReference type="SAM" id="MobiDB-lite"/>
    </source>
</evidence>
<dbReference type="PANTHER" id="PTHR47490">
    <property type="entry name" value="PROTEIN BLISTER"/>
    <property type="match status" value="1"/>
</dbReference>
<feature type="compositionally biased region" description="Polar residues" evidence="1">
    <location>
        <begin position="1"/>
        <end position="14"/>
    </location>
</feature>
<sequence length="168" mass="18571">MASAQVLPNSVTASRKQEHLEAGKRRLEEFRKKKAAERAKKTASSTQLHAVDVGLHEKQPLENEHVRLRDSDGAGTSDGIHGAVPEPSGVASENGNRAIEFVQNKELGSSYGTHTDPSLATNYNNSFSSEMMYEQAKDQEYHRASGRLPYGIATDQPTAFWPLRTSRY</sequence>
<dbReference type="EMBL" id="CM018031">
    <property type="protein sequence ID" value="KAA8548914.1"/>
    <property type="molecule type" value="Genomic_DNA"/>
</dbReference>
<feature type="region of interest" description="Disordered" evidence="1">
    <location>
        <begin position="1"/>
        <end position="103"/>
    </location>
</feature>
<reference evidence="2 3" key="1">
    <citation type="submission" date="2019-09" db="EMBL/GenBank/DDBJ databases">
        <title>A chromosome-level genome assembly of the Chinese tupelo Nyssa sinensis.</title>
        <authorList>
            <person name="Yang X."/>
            <person name="Kang M."/>
            <person name="Yang Y."/>
            <person name="Xiong H."/>
            <person name="Wang M."/>
            <person name="Zhang Z."/>
            <person name="Wang Z."/>
            <person name="Wu H."/>
            <person name="Ma T."/>
            <person name="Liu J."/>
            <person name="Xi Z."/>
        </authorList>
    </citation>
    <scope>NUCLEOTIDE SEQUENCE [LARGE SCALE GENOMIC DNA]</scope>
    <source>
        <strain evidence="2">J267</strain>
        <tissue evidence="2">Leaf</tissue>
    </source>
</reference>
<name>A0A5J5C239_9ASTE</name>
<keyword evidence="3" id="KW-1185">Reference proteome</keyword>
<dbReference type="InterPro" id="IPR044194">
    <property type="entry name" value="BLISTER"/>
</dbReference>
<dbReference type="Proteomes" id="UP000325577">
    <property type="component" value="Linkage Group LG0"/>
</dbReference>
<protein>
    <submittedName>
        <fullName evidence="2">Uncharacterized protein</fullName>
    </submittedName>
</protein>
<feature type="compositionally biased region" description="Basic and acidic residues" evidence="1">
    <location>
        <begin position="15"/>
        <end position="40"/>
    </location>
</feature>
<dbReference type="AlphaFoldDB" id="A0A5J5C239"/>
<gene>
    <name evidence="2" type="ORF">F0562_000598</name>
</gene>
<feature type="compositionally biased region" description="Basic and acidic residues" evidence="1">
    <location>
        <begin position="54"/>
        <end position="72"/>
    </location>
</feature>
<dbReference type="GO" id="GO:0040008">
    <property type="term" value="P:regulation of growth"/>
    <property type="evidence" value="ECO:0007669"/>
    <property type="project" value="InterPro"/>
</dbReference>
<dbReference type="OrthoDB" id="2019993at2759"/>